<dbReference type="STRING" id="387005.A0A183HAR8"/>
<accession>A0A183HAR8</accession>
<evidence type="ECO:0000313" key="1">
    <source>
        <dbReference type="EMBL" id="VDO40396.1"/>
    </source>
</evidence>
<name>A0A183HAR8_9BILA</name>
<evidence type="ECO:0000313" key="3">
    <source>
        <dbReference type="WBParaSite" id="OFLC_0000457901-mRNA-1"/>
    </source>
</evidence>
<reference evidence="1 2" key="2">
    <citation type="submission" date="2018-11" db="EMBL/GenBank/DDBJ databases">
        <authorList>
            <consortium name="Pathogen Informatics"/>
        </authorList>
    </citation>
    <scope>NUCLEOTIDE SEQUENCE [LARGE SCALE GENOMIC DNA]</scope>
</reference>
<gene>
    <name evidence="1" type="ORF">OFLC_LOCUS4580</name>
</gene>
<dbReference type="AlphaFoldDB" id="A0A183HAR8"/>
<sequence>EKHLFDDGKLSEFDADNCSEAEEYGIHKFFRNDSCIERNPSETKWNKGKCSDIIDETTATANFAISTVPTNADKLTYAKQMAKQLDEKIDEERLKAKVAPIIGVALSKSEHCHSQSRKRSDCAEIDTRSTNVKSLRDRWEVSSTTGIPLHPDQKEDELLRAAIRMAKSLKQERMRPQSYCETKSLVQIPGFQPISAASSTSFIVSKLVILFRDTFQQPAESIFEEQLFAVNKEEIQEEEKVSKAITSSKSSSEPNQLIDDAFQFINLTPDRNSSLMSAILSTPEVRTTLSSPTVVSTIHENVETIAPLAHSVSFYRRKEKENRSGSDTVMLG</sequence>
<dbReference type="EMBL" id="UZAJ01003542">
    <property type="protein sequence ID" value="VDO40396.1"/>
    <property type="molecule type" value="Genomic_DNA"/>
</dbReference>
<keyword evidence="2" id="KW-1185">Reference proteome</keyword>
<dbReference type="WBParaSite" id="OFLC_0000457901-mRNA-1">
    <property type="protein sequence ID" value="OFLC_0000457901-mRNA-1"/>
    <property type="gene ID" value="OFLC_0000457901"/>
</dbReference>
<evidence type="ECO:0000313" key="2">
    <source>
        <dbReference type="Proteomes" id="UP000267606"/>
    </source>
</evidence>
<protein>
    <submittedName>
        <fullName evidence="3">BRCA2</fullName>
    </submittedName>
</protein>
<proteinExistence type="predicted"/>
<organism evidence="3">
    <name type="scientific">Onchocerca flexuosa</name>
    <dbReference type="NCBI Taxonomy" id="387005"/>
    <lineage>
        <taxon>Eukaryota</taxon>
        <taxon>Metazoa</taxon>
        <taxon>Ecdysozoa</taxon>
        <taxon>Nematoda</taxon>
        <taxon>Chromadorea</taxon>
        <taxon>Rhabditida</taxon>
        <taxon>Spirurina</taxon>
        <taxon>Spiruromorpha</taxon>
        <taxon>Filarioidea</taxon>
        <taxon>Onchocercidae</taxon>
        <taxon>Onchocerca</taxon>
    </lineage>
</organism>
<reference evidence="3" key="1">
    <citation type="submission" date="2016-06" db="UniProtKB">
        <authorList>
            <consortium name="WormBaseParasite"/>
        </authorList>
    </citation>
    <scope>IDENTIFICATION</scope>
</reference>
<dbReference type="Proteomes" id="UP000267606">
    <property type="component" value="Unassembled WGS sequence"/>
</dbReference>